<name>A0A146KIA4_9EUKA</name>
<dbReference type="PANTHER" id="PTHR45661:SF3">
    <property type="entry name" value="IG-LIKE DOMAIN-CONTAINING PROTEIN"/>
    <property type="match status" value="1"/>
</dbReference>
<dbReference type="InterPro" id="IPR032675">
    <property type="entry name" value="LRR_dom_sf"/>
</dbReference>
<dbReference type="Gene3D" id="3.80.10.10">
    <property type="entry name" value="Ribonuclease Inhibitor"/>
    <property type="match status" value="2"/>
</dbReference>
<dbReference type="EMBL" id="GDID01001440">
    <property type="protein sequence ID" value="JAP95166.1"/>
    <property type="molecule type" value="Transcribed_RNA"/>
</dbReference>
<dbReference type="Pfam" id="PF13306">
    <property type="entry name" value="LRR_5"/>
    <property type="match status" value="2"/>
</dbReference>
<gene>
    <name evidence="1" type="ORF">TPC1_11930</name>
</gene>
<protein>
    <submittedName>
        <fullName evidence="1">Leucine rich repeats-containing protein</fullName>
    </submittedName>
</protein>
<organism evidence="1">
    <name type="scientific">Trepomonas sp. PC1</name>
    <dbReference type="NCBI Taxonomy" id="1076344"/>
    <lineage>
        <taxon>Eukaryota</taxon>
        <taxon>Metamonada</taxon>
        <taxon>Diplomonadida</taxon>
        <taxon>Hexamitidae</taxon>
        <taxon>Hexamitinae</taxon>
        <taxon>Trepomonas</taxon>
    </lineage>
</organism>
<evidence type="ECO:0000313" key="1">
    <source>
        <dbReference type="EMBL" id="JAP95166.1"/>
    </source>
</evidence>
<dbReference type="SUPFAM" id="SSF52058">
    <property type="entry name" value="L domain-like"/>
    <property type="match status" value="2"/>
</dbReference>
<dbReference type="AlphaFoldDB" id="A0A146KIA4"/>
<sequence length="389" mass="44631">STKVIYCSLNYFQYANIIEYKNLTQVGTGELSKNTKILILKAPNLKIIDKEGMSLCSSLTHIIAPKLQSFGNASMGLNVCLRSISLNIRNLGSESFAHCTGLSYVEFNMVETIQRNSFKSCYSLQSGIFHSATTIKEQAFSGCDSLAYMEIPMIKVITRKQVATKQQLIFNPHIEFEQPQIWQQMQPFDVQVMNISIRQSKYYHLKMVRLMKAETIPSKSFSQNYKLLFIDMPNVNTVENRAFQQCYQLTEVCGNKLRTIKSEAFAQCSNLTSINLQGVVSIEDKAFQSCFCLNNVDLSSLQTQNDAFPKCVQLKRVKYNNESAEYFEEMNIANDQRVKPYGKRQLVVQMKRTKQLQPRVKFQLKKLSALNRIQADRQLVAQMKRTKQL</sequence>
<dbReference type="PANTHER" id="PTHR45661">
    <property type="entry name" value="SURFACE ANTIGEN"/>
    <property type="match status" value="1"/>
</dbReference>
<reference evidence="1" key="1">
    <citation type="submission" date="2015-07" db="EMBL/GenBank/DDBJ databases">
        <title>Adaptation to a free-living lifestyle via gene acquisitions in the diplomonad Trepomonas sp. PC1.</title>
        <authorList>
            <person name="Xu F."/>
            <person name="Jerlstrom-Hultqvist J."/>
            <person name="Kolisko M."/>
            <person name="Simpson A.G.B."/>
            <person name="Roger A.J."/>
            <person name="Svard S.G."/>
            <person name="Andersson J.O."/>
        </authorList>
    </citation>
    <scope>NUCLEOTIDE SEQUENCE</scope>
    <source>
        <strain evidence="1">PC1</strain>
    </source>
</reference>
<feature type="non-terminal residue" evidence="1">
    <location>
        <position position="389"/>
    </location>
</feature>
<feature type="non-terminal residue" evidence="1">
    <location>
        <position position="1"/>
    </location>
</feature>
<proteinExistence type="predicted"/>
<dbReference type="InterPro" id="IPR026906">
    <property type="entry name" value="LRR_5"/>
</dbReference>
<accession>A0A146KIA4</accession>
<dbReference type="InterPro" id="IPR053139">
    <property type="entry name" value="Surface_bspA-like"/>
</dbReference>